<protein>
    <submittedName>
        <fullName evidence="2">Heterokaryon incompatibility</fullName>
    </submittedName>
</protein>
<organism evidence="2 3">
    <name type="scientific">Hyaloscypha variabilis (strain UAMH 11265 / GT02V1 / F)</name>
    <name type="common">Meliniomyces variabilis</name>
    <dbReference type="NCBI Taxonomy" id="1149755"/>
    <lineage>
        <taxon>Eukaryota</taxon>
        <taxon>Fungi</taxon>
        <taxon>Dikarya</taxon>
        <taxon>Ascomycota</taxon>
        <taxon>Pezizomycotina</taxon>
        <taxon>Leotiomycetes</taxon>
        <taxon>Helotiales</taxon>
        <taxon>Hyaloscyphaceae</taxon>
        <taxon>Hyaloscypha</taxon>
        <taxon>Hyaloscypha variabilis</taxon>
    </lineage>
</organism>
<dbReference type="InterPro" id="IPR052895">
    <property type="entry name" value="HetReg/Transcr_Mod"/>
</dbReference>
<dbReference type="AlphaFoldDB" id="A0A2J6RVT6"/>
<dbReference type="OrthoDB" id="2157530at2759"/>
<dbReference type="PANTHER" id="PTHR24148:SF64">
    <property type="entry name" value="HETEROKARYON INCOMPATIBILITY DOMAIN-CONTAINING PROTEIN"/>
    <property type="match status" value="1"/>
</dbReference>
<sequence>IIHGNLVTAKLSDKPAYEALSYAWGHLVYCEKIYLPTSYLEITSNLATALRQLRHQDRPRKLWVDALCINQSDEAEKGHQVMLMAQIYSGTKSCLAWLGEANTETHAAVRTIRDLASKAWPQLDFKPINAFFKQAWFSRLWVVQEACL</sequence>
<dbReference type="STRING" id="1149755.A0A2J6RVT6"/>
<feature type="non-terminal residue" evidence="2">
    <location>
        <position position="1"/>
    </location>
</feature>
<dbReference type="EMBL" id="KZ613943">
    <property type="protein sequence ID" value="PMD42634.1"/>
    <property type="molecule type" value="Genomic_DNA"/>
</dbReference>
<name>A0A2J6RVT6_HYAVF</name>
<proteinExistence type="predicted"/>
<reference evidence="2 3" key="1">
    <citation type="submission" date="2016-04" db="EMBL/GenBank/DDBJ databases">
        <title>A degradative enzymes factory behind the ericoid mycorrhizal symbiosis.</title>
        <authorList>
            <consortium name="DOE Joint Genome Institute"/>
            <person name="Martino E."/>
            <person name="Morin E."/>
            <person name="Grelet G."/>
            <person name="Kuo A."/>
            <person name="Kohler A."/>
            <person name="Daghino S."/>
            <person name="Barry K."/>
            <person name="Choi C."/>
            <person name="Cichocki N."/>
            <person name="Clum A."/>
            <person name="Copeland A."/>
            <person name="Hainaut M."/>
            <person name="Haridas S."/>
            <person name="Labutti K."/>
            <person name="Lindquist E."/>
            <person name="Lipzen A."/>
            <person name="Khouja H.-R."/>
            <person name="Murat C."/>
            <person name="Ohm R."/>
            <person name="Olson A."/>
            <person name="Spatafora J."/>
            <person name="Veneault-Fourrey C."/>
            <person name="Henrissat B."/>
            <person name="Grigoriev I."/>
            <person name="Martin F."/>
            <person name="Perotto S."/>
        </authorList>
    </citation>
    <scope>NUCLEOTIDE SEQUENCE [LARGE SCALE GENOMIC DNA]</scope>
    <source>
        <strain evidence="2 3">F</strain>
    </source>
</reference>
<feature type="non-terminal residue" evidence="2">
    <location>
        <position position="148"/>
    </location>
</feature>
<feature type="domain" description="Heterokaryon incompatibility" evidence="1">
    <location>
        <begin position="17"/>
        <end position="145"/>
    </location>
</feature>
<evidence type="ECO:0000313" key="2">
    <source>
        <dbReference type="EMBL" id="PMD42634.1"/>
    </source>
</evidence>
<evidence type="ECO:0000313" key="3">
    <source>
        <dbReference type="Proteomes" id="UP000235786"/>
    </source>
</evidence>
<keyword evidence="3" id="KW-1185">Reference proteome</keyword>
<dbReference type="Proteomes" id="UP000235786">
    <property type="component" value="Unassembled WGS sequence"/>
</dbReference>
<evidence type="ECO:0000259" key="1">
    <source>
        <dbReference type="Pfam" id="PF06985"/>
    </source>
</evidence>
<gene>
    <name evidence="2" type="ORF">L207DRAFT_385713</name>
</gene>
<dbReference type="InterPro" id="IPR010730">
    <property type="entry name" value="HET"/>
</dbReference>
<dbReference type="Pfam" id="PF06985">
    <property type="entry name" value="HET"/>
    <property type="match status" value="1"/>
</dbReference>
<accession>A0A2J6RVT6</accession>
<dbReference type="PANTHER" id="PTHR24148">
    <property type="entry name" value="ANKYRIN REPEAT DOMAIN-CONTAINING PROTEIN 39 HOMOLOG-RELATED"/>
    <property type="match status" value="1"/>
</dbReference>